<keyword evidence="11 19" id="KW-0862">Zinc</keyword>
<evidence type="ECO:0000256" key="2">
    <source>
        <dbReference type="ARBA" id="ARBA00004613"/>
    </source>
</evidence>
<keyword evidence="8" id="KW-0812">Transmembrane</keyword>
<keyword evidence="21" id="KW-1185">Reference proteome</keyword>
<dbReference type="STRING" id="8355.A0A1L8GAK6"/>
<dbReference type="Pfam" id="PF00229">
    <property type="entry name" value="TNF"/>
    <property type="match status" value="1"/>
</dbReference>
<proteinExistence type="inferred from homology"/>
<dbReference type="GO" id="GO:0005125">
    <property type="term" value="F:cytokine activity"/>
    <property type="evidence" value="ECO:0000318"/>
    <property type="project" value="GO_Central"/>
</dbReference>
<evidence type="ECO:0000313" key="23">
    <source>
        <dbReference type="Xenbase" id="XB-GENE-17338102"/>
    </source>
</evidence>
<dbReference type="SUPFAM" id="SSF49842">
    <property type="entry name" value="TNF-like"/>
    <property type="match status" value="1"/>
</dbReference>
<evidence type="ECO:0000256" key="10">
    <source>
        <dbReference type="ARBA" id="ARBA00022723"/>
    </source>
</evidence>
<sequence length="282" mass="31967">MITTTTAASHPFSLCGLVLLLAILLQSVFVAVTYIYFTNELKQLRETYAKSNIACLTGEDVGDLLRPSTFEDGYERNDPCWEIKSHLHILIRKIVLKNYKSDNAGNVKEKTPFAVSQKEEYPAGVIAAHVTGDSGKALPPENAFIKNYNGQKIQGWKSHRSPSFLSNVEVENGELIIRKSGFYYIYSQTYFRQRFVRGTEERKGKQLVQQIYKVTSYPEPLLLMKNAKTTCWSKEADYGLHSIYQGGVFKLNENDRIFVTVSDINVIDMDENSTFMGAFLVV</sequence>
<gene>
    <name evidence="22 23" type="primary">tnfsf10.L</name>
</gene>
<keyword evidence="14" id="KW-0472">Membrane</keyword>
<evidence type="ECO:0000256" key="4">
    <source>
        <dbReference type="ARBA" id="ARBA00022475"/>
    </source>
</evidence>
<dbReference type="AGR" id="Xenbase:XB-GENE-17338102"/>
<evidence type="ECO:0000256" key="15">
    <source>
        <dbReference type="ARBA" id="ARBA00055277"/>
    </source>
</evidence>
<dbReference type="GO" id="GO:2001238">
    <property type="term" value="P:positive regulation of extrinsic apoptotic signaling pathway"/>
    <property type="evidence" value="ECO:0000318"/>
    <property type="project" value="GO_Central"/>
</dbReference>
<dbReference type="GO" id="GO:0005164">
    <property type="term" value="F:tumor necrosis factor receptor binding"/>
    <property type="evidence" value="ECO:0007669"/>
    <property type="project" value="InterPro"/>
</dbReference>
<dbReference type="InterPro" id="IPR008983">
    <property type="entry name" value="Tumour_necrosis_fac-like_dom"/>
</dbReference>
<keyword evidence="4" id="KW-1003">Cell membrane</keyword>
<dbReference type="Proteomes" id="UP000186698">
    <property type="component" value="Chromosome 5L"/>
</dbReference>
<dbReference type="PROSITE" id="PS50049">
    <property type="entry name" value="THD_2"/>
    <property type="match status" value="1"/>
</dbReference>
<dbReference type="RefSeq" id="XP_018119176.1">
    <property type="nucleotide sequence ID" value="XM_018263687.2"/>
</dbReference>
<dbReference type="InterPro" id="IPR006052">
    <property type="entry name" value="TNF_dom"/>
</dbReference>
<evidence type="ECO:0000256" key="11">
    <source>
        <dbReference type="ARBA" id="ARBA00022833"/>
    </source>
</evidence>
<dbReference type="FunFam" id="2.60.120.40:FF:000014">
    <property type="entry name" value="Tumor necrosis factor ligand superfamily member"/>
    <property type="match status" value="1"/>
</dbReference>
<dbReference type="KEGG" id="xla:108717006"/>
<evidence type="ECO:0000313" key="22">
    <source>
        <dbReference type="RefSeq" id="XP_018119176.1"/>
    </source>
</evidence>
<dbReference type="GO" id="GO:0043123">
    <property type="term" value="P:positive regulation of canonical NF-kappaB signal transduction"/>
    <property type="evidence" value="ECO:0000318"/>
    <property type="project" value="GO_Central"/>
</dbReference>
<keyword evidence="5" id="KW-0202">Cytokine</keyword>
<dbReference type="OMA" id="NGDIVDM"/>
<evidence type="ECO:0000256" key="19">
    <source>
        <dbReference type="PIRSR" id="PIRSR038013-50"/>
    </source>
</evidence>
<dbReference type="GO" id="GO:0006955">
    <property type="term" value="P:immune response"/>
    <property type="evidence" value="ECO:0007669"/>
    <property type="project" value="InterPro"/>
</dbReference>
<protein>
    <recommendedName>
        <fullName evidence="17">Tumor necrosis factor ligand superfamily member 10</fullName>
    </recommendedName>
    <alternativeName>
        <fullName evidence="18">TNF-related apoptosis-inducing ligand</fullName>
    </alternativeName>
</protein>
<dbReference type="PROSITE" id="PS00251">
    <property type="entry name" value="THD_1"/>
    <property type="match status" value="1"/>
</dbReference>
<dbReference type="GO" id="GO:0046872">
    <property type="term" value="F:metal ion binding"/>
    <property type="evidence" value="ECO:0007669"/>
    <property type="project" value="UniProtKB-KW"/>
</dbReference>
<dbReference type="CTD" id="108717006"/>
<evidence type="ECO:0000256" key="16">
    <source>
        <dbReference type="ARBA" id="ARBA00063957"/>
    </source>
</evidence>
<accession>A0A1L8GAK6</accession>
<dbReference type="PaxDb" id="8355-A0A1L8GAK6"/>
<evidence type="ECO:0000259" key="20">
    <source>
        <dbReference type="PROSITE" id="PS50049"/>
    </source>
</evidence>
<comment type="subcellular location">
    <subcellularLocation>
        <location evidence="1">Cell membrane</location>
        <topology evidence="1">Single-pass type II membrane protein</topology>
    </subcellularLocation>
    <subcellularLocation>
        <location evidence="2">Secreted</location>
    </subcellularLocation>
</comment>
<dbReference type="GO" id="GO:0005886">
    <property type="term" value="C:plasma membrane"/>
    <property type="evidence" value="ECO:0007669"/>
    <property type="project" value="UniProtKB-SubCell"/>
</dbReference>
<evidence type="ECO:0000256" key="5">
    <source>
        <dbReference type="ARBA" id="ARBA00022514"/>
    </source>
</evidence>
<reference evidence="22" key="1">
    <citation type="submission" date="2025-08" db="UniProtKB">
        <authorList>
            <consortium name="RefSeq"/>
        </authorList>
    </citation>
    <scope>IDENTIFICATION</scope>
    <source>
        <strain evidence="22">J_2021</strain>
        <tissue evidence="22">Erythrocytes</tissue>
    </source>
</reference>
<dbReference type="Xenbase" id="XB-GENE-17338102">
    <property type="gene designation" value="tnfsf10.L"/>
</dbReference>
<dbReference type="GO" id="GO:0005615">
    <property type="term" value="C:extracellular space"/>
    <property type="evidence" value="ECO:0000318"/>
    <property type="project" value="GO_Central"/>
</dbReference>
<comment type="function">
    <text evidence="15">Cytokine that binds to TNFRSF10A/TRAILR1, TNFRSF10B/TRAILR2, TNFRSF10C/TRAILR3, TNFRSF10D/TRAILR4 and possibly also to TNFRSF11B/OPG. Induces apoptosis. Its activity may be modulated by binding to the decoy receptors TNFRSF10C/TRAILR3, TNFRSF10D/TRAILR4 and TNFRSF11B/OPG that cannot induce apoptosis.</text>
</comment>
<evidence type="ECO:0000256" key="8">
    <source>
        <dbReference type="ARBA" id="ARBA00022692"/>
    </source>
</evidence>
<dbReference type="Bgee" id="108717006">
    <property type="expression patterns" value="Expressed in intestine and 12 other cell types or tissues"/>
</dbReference>
<dbReference type="AlphaFoldDB" id="A0A1L8GAK6"/>
<evidence type="ECO:0000256" key="13">
    <source>
        <dbReference type="ARBA" id="ARBA00022989"/>
    </source>
</evidence>
<keyword evidence="10 19" id="KW-0479">Metal-binding</keyword>
<name>A0A1L8GAK6_XENLA</name>
<dbReference type="CDD" id="cd00184">
    <property type="entry name" value="TNF"/>
    <property type="match status" value="1"/>
</dbReference>
<keyword evidence="6" id="KW-0964">Secreted</keyword>
<keyword evidence="7" id="KW-0597">Phosphoprotein</keyword>
<dbReference type="InterPro" id="IPR017355">
    <property type="entry name" value="TNF_ligand_10/11"/>
</dbReference>
<keyword evidence="12" id="KW-0735">Signal-anchor</keyword>
<dbReference type="SMART" id="SM00207">
    <property type="entry name" value="TNF"/>
    <property type="match status" value="1"/>
</dbReference>
<evidence type="ECO:0000256" key="14">
    <source>
        <dbReference type="ARBA" id="ARBA00023136"/>
    </source>
</evidence>
<evidence type="ECO:0000313" key="21">
    <source>
        <dbReference type="Proteomes" id="UP000186698"/>
    </source>
</evidence>
<evidence type="ECO:0000256" key="18">
    <source>
        <dbReference type="ARBA" id="ARBA00083215"/>
    </source>
</evidence>
<dbReference type="Gene3D" id="2.60.120.40">
    <property type="match status" value="1"/>
</dbReference>
<organism evidence="21 22">
    <name type="scientific">Xenopus laevis</name>
    <name type="common">African clawed frog</name>
    <dbReference type="NCBI Taxonomy" id="8355"/>
    <lineage>
        <taxon>Eukaryota</taxon>
        <taxon>Metazoa</taxon>
        <taxon>Chordata</taxon>
        <taxon>Craniata</taxon>
        <taxon>Vertebrata</taxon>
        <taxon>Euteleostomi</taxon>
        <taxon>Amphibia</taxon>
        <taxon>Batrachia</taxon>
        <taxon>Anura</taxon>
        <taxon>Pipoidea</taxon>
        <taxon>Pipidae</taxon>
        <taxon>Xenopodinae</taxon>
        <taxon>Xenopus</taxon>
        <taxon>Xenopus</taxon>
    </lineage>
</organism>
<dbReference type="GO" id="GO:0007166">
    <property type="term" value="P:cell surface receptor signaling pathway"/>
    <property type="evidence" value="ECO:0000318"/>
    <property type="project" value="GO_Central"/>
</dbReference>
<evidence type="ECO:0000256" key="17">
    <source>
        <dbReference type="ARBA" id="ARBA00074586"/>
    </source>
</evidence>
<dbReference type="GeneID" id="108717006"/>
<dbReference type="OrthoDB" id="9446605at2759"/>
<feature type="domain" description="THD" evidence="20">
    <location>
        <begin position="126"/>
        <end position="281"/>
    </location>
</feature>
<dbReference type="InterPro" id="IPR021184">
    <property type="entry name" value="TNF_CS"/>
</dbReference>
<evidence type="ECO:0000256" key="12">
    <source>
        <dbReference type="ARBA" id="ARBA00022968"/>
    </source>
</evidence>
<comment type="similarity">
    <text evidence="3">Belongs to the tumor necrosis factor family.</text>
</comment>
<feature type="binding site" evidence="19">
    <location>
        <position position="231"/>
    </location>
    <ligand>
        <name>Zn(2+)</name>
        <dbReference type="ChEBI" id="CHEBI:29105"/>
        <note>ligand shared between all trimeric partners</note>
    </ligand>
</feature>
<comment type="subunit">
    <text evidence="16">Homotrimer. One TNFSF10 homotrimer interacts with three TNFSF10A mononers. One TNFSF10 homotrimer interacts with three TNFSF10B mononers.</text>
</comment>
<evidence type="ECO:0000256" key="3">
    <source>
        <dbReference type="ARBA" id="ARBA00008670"/>
    </source>
</evidence>
<keyword evidence="9" id="KW-0053">Apoptosis</keyword>
<keyword evidence="13" id="KW-1133">Transmembrane helix</keyword>
<evidence type="ECO:0000256" key="6">
    <source>
        <dbReference type="ARBA" id="ARBA00022525"/>
    </source>
</evidence>
<dbReference type="PANTHER" id="PTHR11471">
    <property type="entry name" value="TUMOR NECROSIS FACTOR FAMILY MEMBER"/>
    <property type="match status" value="1"/>
</dbReference>
<evidence type="ECO:0000256" key="7">
    <source>
        <dbReference type="ARBA" id="ARBA00022553"/>
    </source>
</evidence>
<evidence type="ECO:0000256" key="1">
    <source>
        <dbReference type="ARBA" id="ARBA00004401"/>
    </source>
</evidence>
<evidence type="ECO:0000256" key="9">
    <source>
        <dbReference type="ARBA" id="ARBA00022703"/>
    </source>
</evidence>
<dbReference type="PANTHER" id="PTHR11471:SF27">
    <property type="entry name" value="TUMOR NECROSIS FACTOR LIGAND SUPERFAMILY MEMBER 10"/>
    <property type="match status" value="1"/>
</dbReference>
<dbReference type="GO" id="GO:0006915">
    <property type="term" value="P:apoptotic process"/>
    <property type="evidence" value="ECO:0007669"/>
    <property type="project" value="UniProtKB-KW"/>
</dbReference>
<dbReference type="PIRSF" id="PIRSF038013">
    <property type="entry name" value="TNF10_TNF11"/>
    <property type="match status" value="1"/>
</dbReference>